<dbReference type="EMBL" id="CAJZBQ010000055">
    <property type="protein sequence ID" value="CAG9332695.1"/>
    <property type="molecule type" value="Genomic_DNA"/>
</dbReference>
<feature type="repeat" description="WD" evidence="5">
    <location>
        <begin position="106"/>
        <end position="132"/>
    </location>
</feature>
<dbReference type="GO" id="GO:0003723">
    <property type="term" value="F:RNA binding"/>
    <property type="evidence" value="ECO:0007669"/>
    <property type="project" value="TreeGrafter"/>
</dbReference>
<evidence type="ECO:0000313" key="6">
    <source>
        <dbReference type="EMBL" id="CAG9332695.1"/>
    </source>
</evidence>
<dbReference type="PROSITE" id="PS50082">
    <property type="entry name" value="WD_REPEATS_2"/>
    <property type="match status" value="2"/>
</dbReference>
<protein>
    <submittedName>
        <fullName evidence="6">Uncharacterized protein</fullName>
    </submittedName>
</protein>
<organism evidence="6 7">
    <name type="scientific">Blepharisma stoltei</name>
    <dbReference type="NCBI Taxonomy" id="1481888"/>
    <lineage>
        <taxon>Eukaryota</taxon>
        <taxon>Sar</taxon>
        <taxon>Alveolata</taxon>
        <taxon>Ciliophora</taxon>
        <taxon>Postciliodesmatophora</taxon>
        <taxon>Heterotrichea</taxon>
        <taxon>Heterotrichida</taxon>
        <taxon>Blepharismidae</taxon>
        <taxon>Blepharisma</taxon>
    </lineage>
</organism>
<evidence type="ECO:0000256" key="3">
    <source>
        <dbReference type="ARBA" id="ARBA00022737"/>
    </source>
</evidence>
<keyword evidence="1 5" id="KW-0853">WD repeat</keyword>
<dbReference type="PRINTS" id="PR00320">
    <property type="entry name" value="GPROTEINBRPT"/>
</dbReference>
<dbReference type="SMART" id="SM00320">
    <property type="entry name" value="WD40"/>
    <property type="match status" value="5"/>
</dbReference>
<evidence type="ECO:0000256" key="4">
    <source>
        <dbReference type="ARBA" id="ARBA00023187"/>
    </source>
</evidence>
<dbReference type="InterPro" id="IPR019775">
    <property type="entry name" value="WD40_repeat_CS"/>
</dbReference>
<name>A0AAU9K6J4_9CILI</name>
<reference evidence="6" key="1">
    <citation type="submission" date="2021-09" db="EMBL/GenBank/DDBJ databases">
        <authorList>
            <consortium name="AG Swart"/>
            <person name="Singh M."/>
            <person name="Singh A."/>
            <person name="Seah K."/>
            <person name="Emmerich C."/>
        </authorList>
    </citation>
    <scope>NUCLEOTIDE SEQUENCE</scope>
    <source>
        <strain evidence="6">ATCC30299</strain>
    </source>
</reference>
<dbReference type="GO" id="GO:0008380">
    <property type="term" value="P:RNA splicing"/>
    <property type="evidence" value="ECO:0007669"/>
    <property type="project" value="UniProtKB-KW"/>
</dbReference>
<dbReference type="AlphaFoldDB" id="A0AAU9K6J4"/>
<dbReference type="SUPFAM" id="SSF50978">
    <property type="entry name" value="WD40 repeat-like"/>
    <property type="match status" value="1"/>
</dbReference>
<dbReference type="PROSITE" id="PS50294">
    <property type="entry name" value="WD_REPEATS_REGION"/>
    <property type="match status" value="1"/>
</dbReference>
<gene>
    <name evidence="6" type="ORF">BSTOLATCC_MIC56987</name>
</gene>
<keyword evidence="7" id="KW-1185">Reference proteome</keyword>
<accession>A0AAU9K6J4</accession>
<dbReference type="InterPro" id="IPR020472">
    <property type="entry name" value="WD40_PAC1"/>
</dbReference>
<sequence length="514" mass="58179">MLAKFTQIQDHNSSPVLSLALFRQHFLTSDEDFWLKFWSFDSNSPTQEFQTDQKIGKIQFSILGKHFFTGSEQGKIIHWSLEPIKIIREYEGHDRCTALGVCNDKNSQIIASGGNDGYVKIWDMRRKIAVQSVKAHREGVNAISFHLSEMSTGGKDGTLKLWDLRKSEQCETVSKHEQINDIAIDSSRIITVCNKTLLRAYNKETFESQYVVSAENAEKLLIYPKFSRLFVISPTSIKVFNTSNGVLLQDEEIPESLPLASFVDNSSLCFGVKTFSGFSIYSGQFSSEEDKNRPYAWESLANLEHTKVVRMKLESRALSERSFISLGQVSCSEVDLNNNNPLSKLKARKGKIEDFTKGHSQFLTIMKKRQISLSQLIDVWEQSGFGPALALLQRSELAIQANFFSKLFTTKPRPTFINIQNAEAILEVILKLAQCSNNMIAECGSKSAGIVLMEIGQIMSQNATSKLQIDSESKESSHRIITLFQKIILALHQHKRGFPELDDMEFFIEKIQSK</sequence>
<dbReference type="PANTHER" id="PTHR44006">
    <property type="entry name" value="U5 SMALL NUCLEAR RIBONUCLEOPROTEIN 40 KDA PROTEIN"/>
    <property type="match status" value="1"/>
</dbReference>
<dbReference type="GO" id="GO:0006397">
    <property type="term" value="P:mRNA processing"/>
    <property type="evidence" value="ECO:0007669"/>
    <property type="project" value="UniProtKB-KW"/>
</dbReference>
<evidence type="ECO:0000256" key="1">
    <source>
        <dbReference type="ARBA" id="ARBA00022574"/>
    </source>
</evidence>
<evidence type="ECO:0000256" key="5">
    <source>
        <dbReference type="PROSITE-ProRule" id="PRU00221"/>
    </source>
</evidence>
<dbReference type="Proteomes" id="UP001162131">
    <property type="component" value="Unassembled WGS sequence"/>
</dbReference>
<dbReference type="InterPro" id="IPR001680">
    <property type="entry name" value="WD40_rpt"/>
</dbReference>
<keyword evidence="3" id="KW-0677">Repeat</keyword>
<evidence type="ECO:0000256" key="2">
    <source>
        <dbReference type="ARBA" id="ARBA00022664"/>
    </source>
</evidence>
<feature type="repeat" description="WD" evidence="5">
    <location>
        <begin position="133"/>
        <end position="172"/>
    </location>
</feature>
<comment type="caution">
    <text evidence="6">The sequence shown here is derived from an EMBL/GenBank/DDBJ whole genome shotgun (WGS) entry which is preliminary data.</text>
</comment>
<dbReference type="InterPro" id="IPR036322">
    <property type="entry name" value="WD40_repeat_dom_sf"/>
</dbReference>
<evidence type="ECO:0000313" key="7">
    <source>
        <dbReference type="Proteomes" id="UP001162131"/>
    </source>
</evidence>
<dbReference type="GO" id="GO:0071013">
    <property type="term" value="C:catalytic step 2 spliceosome"/>
    <property type="evidence" value="ECO:0007669"/>
    <property type="project" value="TreeGrafter"/>
</dbReference>
<dbReference type="PROSITE" id="PS00678">
    <property type="entry name" value="WD_REPEATS_1"/>
    <property type="match status" value="2"/>
</dbReference>
<dbReference type="PANTHER" id="PTHR44006:SF1">
    <property type="entry name" value="U5 SMALL NUCLEAR RIBONUCLEOPROTEIN 40 KDA PROTEIN"/>
    <property type="match status" value="1"/>
</dbReference>
<proteinExistence type="predicted"/>
<dbReference type="Gene3D" id="2.130.10.10">
    <property type="entry name" value="YVTN repeat-like/Quinoprotein amine dehydrogenase"/>
    <property type="match status" value="1"/>
</dbReference>
<dbReference type="Pfam" id="PF00400">
    <property type="entry name" value="WD40"/>
    <property type="match status" value="2"/>
</dbReference>
<dbReference type="InterPro" id="IPR052234">
    <property type="entry name" value="U5_snRNP_Component"/>
</dbReference>
<keyword evidence="2" id="KW-0507">mRNA processing</keyword>
<dbReference type="InterPro" id="IPR015943">
    <property type="entry name" value="WD40/YVTN_repeat-like_dom_sf"/>
</dbReference>
<keyword evidence="4" id="KW-0508">mRNA splicing</keyword>